<dbReference type="InterPro" id="IPR027107">
    <property type="entry name" value="Tuberin/Ral-act_asu"/>
</dbReference>
<evidence type="ECO:0000259" key="4">
    <source>
        <dbReference type="PROSITE" id="PS50085"/>
    </source>
</evidence>
<name>A0AAD5PJH8_9FUNG</name>
<gene>
    <name evidence="5" type="ORF">BDA99DRAFT_555208</name>
</gene>
<feature type="region of interest" description="Disordered" evidence="3">
    <location>
        <begin position="76"/>
        <end position="101"/>
    </location>
</feature>
<feature type="compositionally biased region" description="Low complexity" evidence="3">
    <location>
        <begin position="1033"/>
        <end position="1043"/>
    </location>
</feature>
<feature type="compositionally biased region" description="Low complexity" evidence="3">
    <location>
        <begin position="47"/>
        <end position="59"/>
    </location>
</feature>
<dbReference type="SUPFAM" id="SSF111347">
    <property type="entry name" value="Rap/Ran-GAP"/>
    <property type="match status" value="1"/>
</dbReference>
<dbReference type="PANTHER" id="PTHR10063:SF11">
    <property type="entry name" value="RHO GTPASE-ACTIVATING PROTEIN CG5521-RELATED"/>
    <property type="match status" value="1"/>
</dbReference>
<feature type="region of interest" description="Disordered" evidence="3">
    <location>
        <begin position="970"/>
        <end position="1062"/>
    </location>
</feature>
<feature type="region of interest" description="Disordered" evidence="3">
    <location>
        <begin position="603"/>
        <end position="632"/>
    </location>
</feature>
<proteinExistence type="predicted"/>
<organism evidence="5 6">
    <name type="scientific">Phascolomyces articulosus</name>
    <dbReference type="NCBI Taxonomy" id="60185"/>
    <lineage>
        <taxon>Eukaryota</taxon>
        <taxon>Fungi</taxon>
        <taxon>Fungi incertae sedis</taxon>
        <taxon>Mucoromycota</taxon>
        <taxon>Mucoromycotina</taxon>
        <taxon>Mucoromycetes</taxon>
        <taxon>Mucorales</taxon>
        <taxon>Lichtheimiaceae</taxon>
        <taxon>Phascolomyces</taxon>
    </lineage>
</organism>
<feature type="compositionally biased region" description="Polar residues" evidence="3">
    <location>
        <begin position="35"/>
        <end position="46"/>
    </location>
</feature>
<dbReference type="Pfam" id="PF20412">
    <property type="entry name" value="RALGAPB_N"/>
    <property type="match status" value="1"/>
</dbReference>
<reference evidence="5" key="2">
    <citation type="submission" date="2023-02" db="EMBL/GenBank/DDBJ databases">
        <authorList>
            <consortium name="DOE Joint Genome Institute"/>
            <person name="Mondo S.J."/>
            <person name="Chang Y."/>
            <person name="Wang Y."/>
            <person name="Ahrendt S."/>
            <person name="Andreopoulos W."/>
            <person name="Barry K."/>
            <person name="Beard J."/>
            <person name="Benny G.L."/>
            <person name="Blankenship S."/>
            <person name="Bonito G."/>
            <person name="Cuomo C."/>
            <person name="Desiro A."/>
            <person name="Gervers K.A."/>
            <person name="Hundley H."/>
            <person name="Kuo A."/>
            <person name="LaButti K."/>
            <person name="Lang B.F."/>
            <person name="Lipzen A."/>
            <person name="O'Donnell K."/>
            <person name="Pangilinan J."/>
            <person name="Reynolds N."/>
            <person name="Sandor L."/>
            <person name="Smith M.W."/>
            <person name="Tsang A."/>
            <person name="Grigoriev I.V."/>
            <person name="Stajich J.E."/>
            <person name="Spatafora J.W."/>
        </authorList>
    </citation>
    <scope>NUCLEOTIDE SEQUENCE</scope>
    <source>
        <strain evidence="5">RSA 2281</strain>
    </source>
</reference>
<evidence type="ECO:0000256" key="3">
    <source>
        <dbReference type="SAM" id="MobiDB-lite"/>
    </source>
</evidence>
<dbReference type="GO" id="GO:0051056">
    <property type="term" value="P:regulation of small GTPase mediated signal transduction"/>
    <property type="evidence" value="ECO:0007669"/>
    <property type="project" value="InterPro"/>
</dbReference>
<feature type="domain" description="Rap-GAP" evidence="4">
    <location>
        <begin position="1928"/>
        <end position="2139"/>
    </location>
</feature>
<dbReference type="SUPFAM" id="SSF48371">
    <property type="entry name" value="ARM repeat"/>
    <property type="match status" value="1"/>
</dbReference>
<dbReference type="Pfam" id="PF02145">
    <property type="entry name" value="Rap_GAP"/>
    <property type="match status" value="1"/>
</dbReference>
<accession>A0AAD5PJH8</accession>
<feature type="compositionally biased region" description="Polar residues" evidence="3">
    <location>
        <begin position="837"/>
        <end position="850"/>
    </location>
</feature>
<feature type="compositionally biased region" description="Low complexity" evidence="3">
    <location>
        <begin position="18"/>
        <end position="34"/>
    </location>
</feature>
<dbReference type="InterPro" id="IPR046859">
    <property type="entry name" value="RGPA/RALGAPB_N"/>
</dbReference>
<feature type="compositionally biased region" description="Polar residues" evidence="3">
    <location>
        <begin position="901"/>
        <end position="929"/>
    </location>
</feature>
<dbReference type="Gene3D" id="3.40.50.11210">
    <property type="entry name" value="Rap/Ran-GAP"/>
    <property type="match status" value="1"/>
</dbReference>
<comment type="caution">
    <text evidence="5">The sequence shown here is derived from an EMBL/GenBank/DDBJ whole genome shotgun (WGS) entry which is preliminary data.</text>
</comment>
<protein>
    <recommendedName>
        <fullName evidence="4">Rap-GAP domain-containing protein</fullName>
    </recommendedName>
</protein>
<keyword evidence="6" id="KW-1185">Reference proteome</keyword>
<dbReference type="InterPro" id="IPR016024">
    <property type="entry name" value="ARM-type_fold"/>
</dbReference>
<evidence type="ECO:0000256" key="2">
    <source>
        <dbReference type="ARBA" id="ARBA00022553"/>
    </source>
</evidence>
<evidence type="ECO:0000256" key="1">
    <source>
        <dbReference type="ARBA" id="ARBA00022468"/>
    </source>
</evidence>
<dbReference type="GO" id="GO:0005737">
    <property type="term" value="C:cytoplasm"/>
    <property type="evidence" value="ECO:0007669"/>
    <property type="project" value="TreeGrafter"/>
</dbReference>
<dbReference type="PANTHER" id="PTHR10063">
    <property type="entry name" value="TUBERIN"/>
    <property type="match status" value="1"/>
</dbReference>
<feature type="region of interest" description="Disordered" evidence="3">
    <location>
        <begin position="899"/>
        <end position="933"/>
    </location>
</feature>
<feature type="compositionally biased region" description="Low complexity" evidence="3">
    <location>
        <begin position="1005"/>
        <end position="1020"/>
    </location>
</feature>
<dbReference type="GO" id="GO:0005634">
    <property type="term" value="C:nucleus"/>
    <property type="evidence" value="ECO:0007669"/>
    <property type="project" value="InterPro"/>
</dbReference>
<sequence>MKKTLIPGGGSSSALGKTSIPHSTATTTTTTNSSQWNEQQQQGISHATNRNNNSNNNTTTAAATATTTSVAAVGTTFTTPVTTGDGNEQQRRGTTKENSNIDLLASQESNNTALSTGSADQLGGDIPILPSTSTFSLAGKDDKGEKLKKKAKTFLDERQKIKSRAQSLWSYIDATNTFDQARFFQENAEQVFHVVYETCMHHIEKIKQKSERPQSWSSKELVNLQKNLLLLRKIFLYVPELMRNGWQRKNIDHGNHLRLRALGFHLLLLWLNDQVVEYPECMELFSNAISLDLFVLDEIQPLATSPTAYHTSNDASHPPEEITASKSHTTGLHFVRKLSERHAERAFGHALERDDRVKKSKFKLHQTLIRGDDQAPLYPSPTPPSYNDSIALFHIFLSNLVRLAYVAAGSPPPPDDYEYPPGDNIEADDGIATGVGIDAATASAKFLFRIFRTYYVTKFTPQVANLLQMEGVPADAAEDYGFPKCPPSILRTLLRFLIGYCLDNSYGDWPHMPAITTASSPATPILKSIVLSSYETREMLHEVLRQALVLPCTNPAYRDITRGAIHMLGVWILGNEDERPSFLRRTGSWTVIASSVTGGGGYPGSVTRSSSLASVPTTSSINPTQPQPPLPSSDTVNMINNNNDNNSIQQQDDDYKHADANRFLRRYFLMIKLIFEDHWQRFKQAPESNAKSGTEWEGLIALYKDAINIYRAITVSRGGIDMEWESWELLLHCLLDIQDWFMNQPIKYTCIPIQYLADDLSDYICETLLYAFARARISHMELWKELKSHMIDSMRWSQALGQWTKIMHKLTRVLSSRLYKVEYEISDKNALQDETRSQLLQQTSVPTSGRTRNKVRSRHLSIQGDLQPFKSAAAGRPLSAGASDGQLVDIITQDKVLGQFDHSNNRQVNNKQSSGGDEQHDGTTTTASNAPPVMIMRNSSNISLSEKGSLSKASDRRSVYLGDIEDVTVLEEEDQLPQPSNRSVASHTTGGGNVKFGIKNIIPTASFSTSNMPASSSSPATHHHQQQQLPVVSSGAASISAGSQKRGHHSSGTGGPGNNRRTVSIHQFDTLFQDSGSKFLNFVHGQQQQQQQHVDSSDGMIASSNFRSASIKDDDERKMRVNDWDRRSASSLLDRGAMEESTTMSTKSNRTSVSAGFPQMELISLTTNMVAVNEKLPAGLGIFRSTEFLNLSNLTTDGTVILSIWKNMLCATGNVNEIEDPQNYAVAMGCIVDIWDTLSWIRSRQPYHNVPRPALYEVGTWLLQATELSEKYDTGRALAFGCLCRMMSRQPEEPVSAQYYAHFYKAILKGLSSGDSTVIQSIIQNSGRVFSCSLPGVYILIPSFIAAIENQLLDADTVRDVPSSCRRGCITILGSLVSISNHLTDIKLDVTNEWIGEFTEKQLSFADIKVWLKNLLLRLVNADTTPEKIEQDPDAHCMLLGAICSLALDEILQCDEPQQEIIYEALLAMVNHLYWSNISIVNTIVDCLNTLAQIYKEELDPDGVIVQEVLTRVIDALNVHLKYYERNSRDGRGFIISKLFSCLLEWLMVIEPMILSETELCQLVFDVIEYALHVTSEGSSEKLLPHPPVVPSATTKKKELPFKFKLITEKRPTLHHEYVSVVSGSEFSENDHGYVKESAEAVLLHLLHHFNNFAPPFGPATIHSTIMGPGVATEDKSDFLNKYQYFSFNDTTIIAFVELQETETEGPQARVIVRDITGRYVWDAHAEPSSKDILEKPRPRSMISTALDPKDQGFSVRPSVRIRPTSSEPIDTSMRYSSPRIDKLGELLNKIGESNPDCQTNVNTPIPLTQLQNNMVGRFGEQLNEFLEDERKNNEQQESDAGLWYSKMNILRRKGASDRTDSLHAHLTANFSLRKDFLPAFPHEVEKSHVPFQQCRLLLSHLGFINYDHLKDGSFQMLNKTPALYRDLRGLDRKQGRETMKIAVIYVGPGQEDEQSILHNSEGSDMYNAFVNSLGWEVDIATHTGYLGGLERNLTNGTRTNYYCSSTLEMIFHDVTKMPTEPEDAKQLKKKRHIGNDHVHIVWNEHDRDYRIGTIGGDFGNAQIVVTPMENGLFAIRVYRDSKIPYFGPLFDRMVVSQAMLGPLVRATATSAFRASIHTNFYSFYKSVFAQRANDVKTIAHRHKVASWSYEQFMEKIFMPNDE</sequence>
<dbReference type="FunFam" id="3.40.50.11210:FF:000001">
    <property type="entry name" value="Ral GTPase-activating protein subunit alpha-1 isoform 1"/>
    <property type="match status" value="1"/>
</dbReference>
<dbReference type="InterPro" id="IPR035974">
    <property type="entry name" value="Rap/Ran-GAP_sf"/>
</dbReference>
<feature type="compositionally biased region" description="Low complexity" evidence="3">
    <location>
        <begin position="609"/>
        <end position="620"/>
    </location>
</feature>
<keyword evidence="2" id="KW-0597">Phosphoprotein</keyword>
<feature type="region of interest" description="Disordered" evidence="3">
    <location>
        <begin position="1"/>
        <end position="59"/>
    </location>
</feature>
<dbReference type="GO" id="GO:0005096">
    <property type="term" value="F:GTPase activator activity"/>
    <property type="evidence" value="ECO:0007669"/>
    <property type="project" value="UniProtKB-KW"/>
</dbReference>
<dbReference type="PROSITE" id="PS50085">
    <property type="entry name" value="RAPGAP"/>
    <property type="match status" value="1"/>
</dbReference>
<dbReference type="Proteomes" id="UP001209540">
    <property type="component" value="Unassembled WGS sequence"/>
</dbReference>
<feature type="region of interest" description="Disordered" evidence="3">
    <location>
        <begin position="836"/>
        <end position="858"/>
    </location>
</feature>
<dbReference type="EMBL" id="JAIXMP010000002">
    <property type="protein sequence ID" value="KAI9277309.1"/>
    <property type="molecule type" value="Genomic_DNA"/>
</dbReference>
<evidence type="ECO:0000313" key="6">
    <source>
        <dbReference type="Proteomes" id="UP001209540"/>
    </source>
</evidence>
<evidence type="ECO:0000313" key="5">
    <source>
        <dbReference type="EMBL" id="KAI9277309.1"/>
    </source>
</evidence>
<dbReference type="InterPro" id="IPR000331">
    <property type="entry name" value="Rap/Ran_GAP_dom"/>
</dbReference>
<keyword evidence="1" id="KW-0343">GTPase activation</keyword>
<feature type="compositionally biased region" description="Polar residues" evidence="3">
    <location>
        <begin position="977"/>
        <end position="988"/>
    </location>
</feature>
<reference evidence="5" key="1">
    <citation type="journal article" date="2022" name="IScience">
        <title>Evolution of zygomycete secretomes and the origins of terrestrial fungal ecologies.</title>
        <authorList>
            <person name="Chang Y."/>
            <person name="Wang Y."/>
            <person name="Mondo S."/>
            <person name="Ahrendt S."/>
            <person name="Andreopoulos W."/>
            <person name="Barry K."/>
            <person name="Beard J."/>
            <person name="Benny G.L."/>
            <person name="Blankenship S."/>
            <person name="Bonito G."/>
            <person name="Cuomo C."/>
            <person name="Desiro A."/>
            <person name="Gervers K.A."/>
            <person name="Hundley H."/>
            <person name="Kuo A."/>
            <person name="LaButti K."/>
            <person name="Lang B.F."/>
            <person name="Lipzen A."/>
            <person name="O'Donnell K."/>
            <person name="Pangilinan J."/>
            <person name="Reynolds N."/>
            <person name="Sandor L."/>
            <person name="Smith M.E."/>
            <person name="Tsang A."/>
            <person name="Grigoriev I.V."/>
            <person name="Stajich J.E."/>
            <person name="Spatafora J.W."/>
        </authorList>
    </citation>
    <scope>NUCLEOTIDE SEQUENCE</scope>
    <source>
        <strain evidence="5">RSA 2281</strain>
    </source>
</reference>